<reference evidence="10 11" key="1">
    <citation type="submission" date="2019-02" db="EMBL/GenBank/DDBJ databases">
        <title>Deep-cultivation of Planctomycetes and their phenomic and genomic characterization uncovers novel biology.</title>
        <authorList>
            <person name="Wiegand S."/>
            <person name="Jogler M."/>
            <person name="Boedeker C."/>
            <person name="Pinto D."/>
            <person name="Vollmers J."/>
            <person name="Rivas-Marin E."/>
            <person name="Kohn T."/>
            <person name="Peeters S.H."/>
            <person name="Heuer A."/>
            <person name="Rast P."/>
            <person name="Oberbeckmann S."/>
            <person name="Bunk B."/>
            <person name="Jeske O."/>
            <person name="Meyerdierks A."/>
            <person name="Storesund J.E."/>
            <person name="Kallscheuer N."/>
            <person name="Luecker S."/>
            <person name="Lage O.M."/>
            <person name="Pohl T."/>
            <person name="Merkel B.J."/>
            <person name="Hornburger P."/>
            <person name="Mueller R.-W."/>
            <person name="Bruemmer F."/>
            <person name="Labrenz M."/>
            <person name="Spormann A.M."/>
            <person name="Op den Camp H."/>
            <person name="Overmann J."/>
            <person name="Amann R."/>
            <person name="Jetten M.S.M."/>
            <person name="Mascher T."/>
            <person name="Medema M.H."/>
            <person name="Devos D.P."/>
            <person name="Kaster A.-K."/>
            <person name="Ovreas L."/>
            <person name="Rohde M."/>
            <person name="Galperin M.Y."/>
            <person name="Jogler C."/>
        </authorList>
    </citation>
    <scope>NUCLEOTIDE SEQUENCE [LARGE SCALE GENOMIC DNA]</scope>
    <source>
        <strain evidence="10 11">Pan265</strain>
    </source>
</reference>
<evidence type="ECO:0000256" key="9">
    <source>
        <dbReference type="HAMAP-Rule" id="MF_00834"/>
    </source>
</evidence>
<comment type="cofactor">
    <cofactor evidence="1 9">
        <name>pyridoxal 5'-phosphate</name>
        <dbReference type="ChEBI" id="CHEBI:597326"/>
    </cofactor>
</comment>
<evidence type="ECO:0000256" key="1">
    <source>
        <dbReference type="ARBA" id="ARBA00001933"/>
    </source>
</evidence>
<sequence>MPYAQMKLARVPYRVRSASGCVLELEDGTRLIDGLSSWWAVVHGYDHPEILRAAHEQVDRLPHVMLGGLSHEPAQRLAEKLAAITPGDLRHTFFADSGSVAVEVALKIATQYHRNLGHPQRHKMVALRLGYHGDTTGAMAVSDPEDSMHHLFAPILMRHHFAPSPRGGFDAEPEVVQKDLEALERLIREHESELAGMICEPILQAAGGFNMYSPSYLRGARRLCDAYGLLLIFDEIATGLGRTGRMFAADHAGVVPDVMTLGKALTAGYTGHAAVVTRPGVFDAFYSDNPEHALMHGPTFMGNPTACAVALAGLEVFEREGYLDRIAQIEEQLQERLLPLTGPAIASTRVLGATGVVEVFDPEAIKGLQAYAAARGVWLRPFGTYAYTMPPYVITDEQLSMVLDVFEGWFG</sequence>
<dbReference type="InterPro" id="IPR015422">
    <property type="entry name" value="PyrdxlP-dep_Trfase_small"/>
</dbReference>
<feature type="site" description="Participates in the substrate recognition with KAPA and in a stacking interaction with the adenine ring of SAM" evidence="9">
    <location>
        <position position="3"/>
    </location>
</feature>
<comment type="pathway">
    <text evidence="2 9">Cofactor biosynthesis; biotin biosynthesis; 7,8-diaminononanoate from 8-amino-7-oxononanoate (SAM route): step 1/1.</text>
</comment>
<keyword evidence="7 9" id="KW-0663">Pyridoxal phosphate</keyword>
<comment type="catalytic activity">
    <reaction evidence="8 9">
        <text>(8S)-8-amino-7-oxononanoate + S-adenosyl-L-methionine = S-adenosyl-4-methylsulfanyl-2-oxobutanoate + (7R,8S)-7,8-diammoniononanoate</text>
        <dbReference type="Rhea" id="RHEA:16861"/>
        <dbReference type="ChEBI" id="CHEBI:16490"/>
        <dbReference type="ChEBI" id="CHEBI:59789"/>
        <dbReference type="ChEBI" id="CHEBI:149468"/>
        <dbReference type="ChEBI" id="CHEBI:149469"/>
        <dbReference type="EC" id="2.6.1.62"/>
    </reaction>
</comment>
<feature type="binding site" evidence="9">
    <location>
        <position position="263"/>
    </location>
    <ligand>
        <name>substrate</name>
    </ligand>
</feature>
<dbReference type="InterPro" id="IPR015421">
    <property type="entry name" value="PyrdxlP-dep_Trfase_major"/>
</dbReference>
<feature type="binding site" evidence="9">
    <location>
        <position position="234"/>
    </location>
    <ligand>
        <name>pyridoxal 5'-phosphate</name>
        <dbReference type="ChEBI" id="CHEBI:597326"/>
    </ligand>
</feature>
<feature type="binding site" evidence="9">
    <location>
        <position position="131"/>
    </location>
    <ligand>
        <name>substrate</name>
    </ligand>
</feature>
<dbReference type="UniPathway" id="UPA00078">
    <property type="reaction ID" value="UER00160"/>
</dbReference>
<protein>
    <recommendedName>
        <fullName evidence="9">Adenosylmethionine-8-amino-7-oxononanoate aminotransferase</fullName>
        <ecNumber evidence="9">2.6.1.62</ecNumber>
    </recommendedName>
    <alternativeName>
        <fullName evidence="9">7,8-diamino-pelargonic acid aminotransferase</fullName>
        <shortName evidence="9">DAPA AT</shortName>
        <shortName evidence="9">DAPA aminotransferase</shortName>
    </alternativeName>
    <alternativeName>
        <fullName evidence="9">7,8-diaminononanoate synthase</fullName>
        <shortName evidence="9">DANS</shortName>
    </alternativeName>
    <alternativeName>
        <fullName evidence="9">Diaminopelargonic acid synthase</fullName>
    </alternativeName>
</protein>
<gene>
    <name evidence="9 10" type="primary">bioA</name>
    <name evidence="10" type="ORF">Pan265_28610</name>
</gene>
<dbReference type="PANTHER" id="PTHR42684:SF17">
    <property type="entry name" value="ADENOSYLMETHIONINE-8-AMINO-7-OXONONANOATE AMINOTRANSFERASE"/>
    <property type="match status" value="1"/>
</dbReference>
<dbReference type="EMBL" id="CP036280">
    <property type="protein sequence ID" value="QDU72983.1"/>
    <property type="molecule type" value="Genomic_DNA"/>
</dbReference>
<feature type="binding site" evidence="9">
    <location>
        <begin position="298"/>
        <end position="299"/>
    </location>
    <ligand>
        <name>pyridoxal 5'-phosphate</name>
        <dbReference type="ChEBI" id="CHEBI:597326"/>
    </ligand>
</feature>
<dbReference type="GO" id="GO:0005737">
    <property type="term" value="C:cytoplasm"/>
    <property type="evidence" value="ECO:0007669"/>
    <property type="project" value="UniProtKB-SubCell"/>
</dbReference>
<comment type="subunit">
    <text evidence="9">Homodimer.</text>
</comment>
<evidence type="ECO:0000256" key="4">
    <source>
        <dbReference type="ARBA" id="ARBA00022679"/>
    </source>
</evidence>
<feature type="binding site" evidence="9">
    <location>
        <position position="38"/>
    </location>
    <ligand>
        <name>substrate</name>
    </ligand>
</feature>
<comment type="subcellular location">
    <subcellularLocation>
        <location evidence="9">Cytoplasm</location>
    </subcellularLocation>
</comment>
<dbReference type="InterPro" id="IPR005815">
    <property type="entry name" value="BioA"/>
</dbReference>
<comment type="function">
    <text evidence="9">Catalyzes the transfer of the alpha-amino group from S-adenosyl-L-methionine (SAM) to 7-keto-8-aminopelargonic acid (KAPA) to form 7,8-diaminopelargonic acid (DAPA). It is the only aminotransferase known to utilize SAM as an amino donor.</text>
</comment>
<dbReference type="KEGG" id="mcad:Pan265_28610"/>
<keyword evidence="4 9" id="KW-0808">Transferase</keyword>
<keyword evidence="6 9" id="KW-0093">Biotin biosynthesis</keyword>
<proteinExistence type="inferred from homology"/>
<accession>A0A518C179</accession>
<dbReference type="Pfam" id="PF00202">
    <property type="entry name" value="Aminotran_3"/>
    <property type="match status" value="1"/>
</dbReference>
<dbReference type="InterPro" id="IPR005814">
    <property type="entry name" value="Aminotrans_3"/>
</dbReference>
<dbReference type="AlphaFoldDB" id="A0A518C179"/>
<dbReference type="HAMAP" id="MF_00834">
    <property type="entry name" value="BioA"/>
    <property type="match status" value="1"/>
</dbReference>
<evidence type="ECO:0000256" key="5">
    <source>
        <dbReference type="ARBA" id="ARBA00022691"/>
    </source>
</evidence>
<evidence type="ECO:0000313" key="11">
    <source>
        <dbReference type="Proteomes" id="UP000320386"/>
    </source>
</evidence>
<dbReference type="PANTHER" id="PTHR42684">
    <property type="entry name" value="ADENOSYLMETHIONINE-8-AMINO-7-OXONONANOATE AMINOTRANSFERASE"/>
    <property type="match status" value="1"/>
</dbReference>
<comment type="similarity">
    <text evidence="9">Belongs to the class-III pyridoxal-phosphate-dependent aminotransferase family. BioA subfamily.</text>
</comment>
<evidence type="ECO:0000256" key="3">
    <source>
        <dbReference type="ARBA" id="ARBA00022576"/>
    </source>
</evidence>
<dbReference type="GO" id="GO:0030170">
    <property type="term" value="F:pyridoxal phosphate binding"/>
    <property type="evidence" value="ECO:0007669"/>
    <property type="project" value="UniProtKB-UniRule"/>
</dbReference>
<keyword evidence="11" id="KW-1185">Reference proteome</keyword>
<dbReference type="PROSITE" id="PS00600">
    <property type="entry name" value="AA_TRANSFER_CLASS_3"/>
    <property type="match status" value="1"/>
</dbReference>
<dbReference type="EC" id="2.6.1.62" evidence="9"/>
<dbReference type="CDD" id="cd00610">
    <property type="entry name" value="OAT_like"/>
    <property type="match status" value="1"/>
</dbReference>
<dbReference type="OrthoDB" id="9816013at2"/>
<evidence type="ECO:0000313" key="10">
    <source>
        <dbReference type="EMBL" id="QDU72983.1"/>
    </source>
</evidence>
<dbReference type="GO" id="GO:0004015">
    <property type="term" value="F:adenosylmethionine-8-amino-7-oxononanoate transaminase activity"/>
    <property type="evidence" value="ECO:0007669"/>
    <property type="project" value="UniProtKB-UniRule"/>
</dbReference>
<keyword evidence="9" id="KW-0963">Cytoplasm</keyword>
<feature type="binding site" evidence="9">
    <location>
        <position position="297"/>
    </location>
    <ligand>
        <name>substrate</name>
    </ligand>
</feature>
<name>A0A518C179_9BACT</name>
<dbReference type="Gene3D" id="3.40.640.10">
    <property type="entry name" value="Type I PLP-dependent aspartate aminotransferase-like (Major domain)"/>
    <property type="match status" value="1"/>
</dbReference>
<dbReference type="InterPro" id="IPR049704">
    <property type="entry name" value="Aminotrans_3_PPA_site"/>
</dbReference>
<feature type="binding site" evidence="9">
    <location>
        <position position="380"/>
    </location>
    <ligand>
        <name>substrate</name>
    </ligand>
</feature>
<evidence type="ECO:0000256" key="8">
    <source>
        <dbReference type="ARBA" id="ARBA00048449"/>
    </source>
</evidence>
<feature type="modified residue" description="N6-(pyridoxal phosphate)lysine" evidence="9">
    <location>
        <position position="263"/>
    </location>
</feature>
<feature type="binding site" evidence="9">
    <location>
        <begin position="98"/>
        <end position="99"/>
    </location>
    <ligand>
        <name>pyridoxal 5'-phosphate</name>
        <dbReference type="ChEBI" id="CHEBI:597326"/>
    </ligand>
</feature>
<dbReference type="GO" id="GO:0009102">
    <property type="term" value="P:biotin biosynthetic process"/>
    <property type="evidence" value="ECO:0007669"/>
    <property type="project" value="UniProtKB-UniRule"/>
</dbReference>
<evidence type="ECO:0000256" key="6">
    <source>
        <dbReference type="ARBA" id="ARBA00022756"/>
    </source>
</evidence>
<dbReference type="FunFam" id="3.40.640.10:FF:000004">
    <property type="entry name" value="Acetylornithine aminotransferase"/>
    <property type="match status" value="1"/>
</dbReference>
<keyword evidence="3 9" id="KW-0032">Aminotransferase</keyword>
<dbReference type="Gene3D" id="3.90.1150.10">
    <property type="entry name" value="Aspartate Aminotransferase, domain 1"/>
    <property type="match status" value="1"/>
</dbReference>
<dbReference type="NCBIfam" id="NF004624">
    <property type="entry name" value="PRK05964.1"/>
    <property type="match status" value="1"/>
</dbReference>
<dbReference type="Proteomes" id="UP000320386">
    <property type="component" value="Chromosome"/>
</dbReference>
<evidence type="ECO:0000256" key="2">
    <source>
        <dbReference type="ARBA" id="ARBA00005063"/>
    </source>
</evidence>
<evidence type="ECO:0000256" key="7">
    <source>
        <dbReference type="ARBA" id="ARBA00022898"/>
    </source>
</evidence>
<dbReference type="SUPFAM" id="SSF53383">
    <property type="entry name" value="PLP-dependent transferases"/>
    <property type="match status" value="1"/>
</dbReference>
<dbReference type="InterPro" id="IPR015424">
    <property type="entry name" value="PyrdxlP-dep_Trfase"/>
</dbReference>
<keyword evidence="5 9" id="KW-0949">S-adenosyl-L-methionine</keyword>
<dbReference type="NCBIfam" id="TIGR00508">
    <property type="entry name" value="bioA"/>
    <property type="match status" value="1"/>
</dbReference>
<organism evidence="10 11">
    <name type="scientific">Mucisphaera calidilacus</name>
    <dbReference type="NCBI Taxonomy" id="2527982"/>
    <lineage>
        <taxon>Bacteria</taxon>
        <taxon>Pseudomonadati</taxon>
        <taxon>Planctomycetota</taxon>
        <taxon>Phycisphaerae</taxon>
        <taxon>Phycisphaerales</taxon>
        <taxon>Phycisphaeraceae</taxon>
        <taxon>Mucisphaera</taxon>
    </lineage>
</organism>